<gene>
    <name evidence="2" type="ORF">GTHE00462_LOCUS31879</name>
</gene>
<proteinExistence type="predicted"/>
<accession>A0A7S4PA58</accession>
<evidence type="ECO:0000256" key="1">
    <source>
        <dbReference type="SAM" id="Phobius"/>
    </source>
</evidence>
<sequence>MAMGRIPLFSRRMDDIGITMMLAVVCSFTSIILNLVSNGGVVSYNHGIMQRRCRVSARELEHKMMGGVDFWRAVVNVTVEGEAGKNGLVFNSRHGGFEVEKARELAFSEDHPVGSEHECFISGRGDDRRISFSLTLAMHDKSFSLARLVRADLFAGARMVSGFLAVVFIILTVFKMTSSVWGRRSRMHVSMTDLPSVWLNTNIRSYTNEHYL</sequence>
<reference evidence="2" key="1">
    <citation type="submission" date="2021-01" db="EMBL/GenBank/DDBJ databases">
        <authorList>
            <person name="Corre E."/>
            <person name="Pelletier E."/>
            <person name="Niang G."/>
            <person name="Scheremetjew M."/>
            <person name="Finn R."/>
            <person name="Kale V."/>
            <person name="Holt S."/>
            <person name="Cochrane G."/>
            <person name="Meng A."/>
            <person name="Brown T."/>
            <person name="Cohen L."/>
        </authorList>
    </citation>
    <scope>NUCLEOTIDE SEQUENCE</scope>
    <source>
        <strain evidence="2">CCMP 2712</strain>
    </source>
</reference>
<organism evidence="2">
    <name type="scientific">Guillardia theta</name>
    <name type="common">Cryptophyte</name>
    <name type="synonym">Cryptomonas phi</name>
    <dbReference type="NCBI Taxonomy" id="55529"/>
    <lineage>
        <taxon>Eukaryota</taxon>
        <taxon>Cryptophyceae</taxon>
        <taxon>Pyrenomonadales</taxon>
        <taxon>Geminigeraceae</taxon>
        <taxon>Guillardia</taxon>
    </lineage>
</organism>
<keyword evidence="1" id="KW-0812">Transmembrane</keyword>
<dbReference type="EMBL" id="HBKN01040739">
    <property type="protein sequence ID" value="CAE2328772.1"/>
    <property type="molecule type" value="Transcribed_RNA"/>
</dbReference>
<feature type="transmembrane region" description="Helical" evidence="1">
    <location>
        <begin position="153"/>
        <end position="174"/>
    </location>
</feature>
<keyword evidence="1" id="KW-1133">Transmembrane helix</keyword>
<evidence type="ECO:0000313" key="2">
    <source>
        <dbReference type="EMBL" id="CAE2328772.1"/>
    </source>
</evidence>
<keyword evidence="1" id="KW-0472">Membrane</keyword>
<name>A0A7S4PA58_GUITH</name>
<protein>
    <submittedName>
        <fullName evidence="2">Uncharacterized protein</fullName>
    </submittedName>
</protein>
<dbReference type="AlphaFoldDB" id="A0A7S4PA58"/>